<dbReference type="Gene3D" id="2.20.20.130">
    <property type="match status" value="1"/>
</dbReference>
<evidence type="ECO:0000256" key="1">
    <source>
        <dbReference type="ARBA" id="ARBA00004442"/>
    </source>
</evidence>
<reference evidence="8 9" key="1">
    <citation type="submission" date="2016-10" db="EMBL/GenBank/DDBJ databases">
        <authorList>
            <person name="de Groot N.N."/>
        </authorList>
    </citation>
    <scope>NUCLEOTIDE SEQUENCE [LARGE SCALE GENOMIC DNA]</scope>
    <source>
        <strain evidence="8 9">D31d</strain>
    </source>
</reference>
<dbReference type="OrthoDB" id="630434at2"/>
<feature type="domain" description="RagB/SusD" evidence="6">
    <location>
        <begin position="367"/>
        <end position="485"/>
    </location>
</feature>
<dbReference type="RefSeq" id="WP_074761021.1">
    <property type="nucleotide sequence ID" value="NZ_FNRF01000003.1"/>
</dbReference>
<protein>
    <submittedName>
        <fullName evidence="8">Starch-binding associating with outer membrane</fullName>
    </submittedName>
</protein>
<dbReference type="InterPro" id="IPR011990">
    <property type="entry name" value="TPR-like_helical_dom_sf"/>
</dbReference>
<evidence type="ECO:0000256" key="4">
    <source>
        <dbReference type="ARBA" id="ARBA00023136"/>
    </source>
</evidence>
<evidence type="ECO:0000259" key="6">
    <source>
        <dbReference type="Pfam" id="PF07980"/>
    </source>
</evidence>
<evidence type="ECO:0000256" key="5">
    <source>
        <dbReference type="ARBA" id="ARBA00023237"/>
    </source>
</evidence>
<dbReference type="Pfam" id="PF14322">
    <property type="entry name" value="SusD-like_3"/>
    <property type="match status" value="1"/>
</dbReference>
<evidence type="ECO:0000256" key="2">
    <source>
        <dbReference type="ARBA" id="ARBA00006275"/>
    </source>
</evidence>
<feature type="domain" description="SusD-like N-terminal" evidence="7">
    <location>
        <begin position="24"/>
        <end position="240"/>
    </location>
</feature>
<keyword evidence="3" id="KW-0732">Signal</keyword>
<dbReference type="InterPro" id="IPR012944">
    <property type="entry name" value="SusD_RagB_dom"/>
</dbReference>
<dbReference type="Gene3D" id="1.25.40.900">
    <property type="match status" value="1"/>
</dbReference>
<dbReference type="PROSITE" id="PS51257">
    <property type="entry name" value="PROKAR_LIPOPROTEIN"/>
    <property type="match status" value="1"/>
</dbReference>
<dbReference type="Pfam" id="PF07980">
    <property type="entry name" value="SusD_RagB"/>
    <property type="match status" value="1"/>
</dbReference>
<dbReference type="EMBL" id="FNRF01000003">
    <property type="protein sequence ID" value="SEA52164.1"/>
    <property type="molecule type" value="Genomic_DNA"/>
</dbReference>
<evidence type="ECO:0000256" key="3">
    <source>
        <dbReference type="ARBA" id="ARBA00022729"/>
    </source>
</evidence>
<dbReference type="GO" id="GO:0009279">
    <property type="term" value="C:cell outer membrane"/>
    <property type="evidence" value="ECO:0007669"/>
    <property type="project" value="UniProtKB-SubCell"/>
</dbReference>
<evidence type="ECO:0000313" key="8">
    <source>
        <dbReference type="EMBL" id="SEA52164.1"/>
    </source>
</evidence>
<organism evidence="8 9">
    <name type="scientific">Xylanibacter ruminicola</name>
    <name type="common">Prevotella ruminicola</name>
    <dbReference type="NCBI Taxonomy" id="839"/>
    <lineage>
        <taxon>Bacteria</taxon>
        <taxon>Pseudomonadati</taxon>
        <taxon>Bacteroidota</taxon>
        <taxon>Bacteroidia</taxon>
        <taxon>Bacteroidales</taxon>
        <taxon>Prevotellaceae</taxon>
        <taxon>Xylanibacter</taxon>
    </lineage>
</organism>
<gene>
    <name evidence="8" type="ORF">SAMN05216462_1634</name>
</gene>
<sequence>MKNKIITGAMALTLTMGFVSCGDDFLETKYYKGIDVETGLSSTSNVSTALGGVYYNLFERYFAGNYATTIGDVPTDISYWNTKTGHWDKIYQYTFQDTESYLSYIWEYGYKIVDNSARVIVAADKLYADATADDKQTLDLCRAEAYALRAYANLKLVNVFAHQIKVNGNDFSAKPGIVISDTPIPAFTEVSRATVGDSYNMIVSDLKKSLEYFAAAGGDRGDKCYFGVAAVEGLLARTYLYMENWDGAISSAKAALSDAGTPALAYTKADYKALYNGGGSNTESLFYLDINASQNWSANSCGTLWTTYNFSPSPKLLAMYADTDVRNAIMAMDASSTETAPVFAGGKFASYGSGNPAHATNYLINAPEMYLIIAESYIKKNDVAKAQEALLPVAKRNTAIATTADLPSTAADLYTFLKDERARELFQEGLRLYDLRRWGDPAQVEAYNAPKILFRANNFNISEFVFPIPNDEINANFGVTQNEGWASNLPK</sequence>
<accession>A0A1H4BVN7</accession>
<keyword evidence="4" id="KW-0472">Membrane</keyword>
<dbReference type="Proteomes" id="UP000182257">
    <property type="component" value="Unassembled WGS sequence"/>
</dbReference>
<keyword evidence="5" id="KW-0998">Cell outer membrane</keyword>
<comment type="similarity">
    <text evidence="2">Belongs to the SusD family.</text>
</comment>
<dbReference type="SUPFAM" id="SSF48452">
    <property type="entry name" value="TPR-like"/>
    <property type="match status" value="1"/>
</dbReference>
<comment type="subcellular location">
    <subcellularLocation>
        <location evidence="1">Cell outer membrane</location>
    </subcellularLocation>
</comment>
<dbReference type="InterPro" id="IPR033985">
    <property type="entry name" value="SusD-like_N"/>
</dbReference>
<proteinExistence type="inferred from homology"/>
<evidence type="ECO:0000259" key="7">
    <source>
        <dbReference type="Pfam" id="PF14322"/>
    </source>
</evidence>
<name>A0A1H4BVN7_XYLRU</name>
<evidence type="ECO:0000313" key="9">
    <source>
        <dbReference type="Proteomes" id="UP000182257"/>
    </source>
</evidence>
<dbReference type="AlphaFoldDB" id="A0A1H4BVN7"/>
<dbReference type="Gene3D" id="1.25.40.390">
    <property type="match status" value="1"/>
</dbReference>